<dbReference type="Gene3D" id="3.40.50.880">
    <property type="match status" value="1"/>
</dbReference>
<dbReference type="InterPro" id="IPR029010">
    <property type="entry name" value="ThuA-like"/>
</dbReference>
<dbReference type="SUPFAM" id="SSF52317">
    <property type="entry name" value="Class I glutamine amidotransferase-like"/>
    <property type="match status" value="1"/>
</dbReference>
<keyword evidence="2" id="KW-0614">Plasmid</keyword>
<geneLocation type="plasmid" evidence="2 3">
    <name>pCadTS8_1</name>
</geneLocation>
<keyword evidence="3" id="KW-1185">Reference proteome</keyword>
<dbReference type="InterPro" id="IPR029062">
    <property type="entry name" value="Class_I_gatase-like"/>
</dbReference>
<feature type="domain" description="ThuA-like" evidence="1">
    <location>
        <begin position="54"/>
        <end position="249"/>
    </location>
</feature>
<evidence type="ECO:0000313" key="2">
    <source>
        <dbReference type="EMBL" id="WAJ71757.1"/>
    </source>
</evidence>
<organism evidence="2 3">
    <name type="scientific">Catenovulum adriaticum</name>
    <dbReference type="NCBI Taxonomy" id="2984846"/>
    <lineage>
        <taxon>Bacteria</taxon>
        <taxon>Pseudomonadati</taxon>
        <taxon>Pseudomonadota</taxon>
        <taxon>Gammaproteobacteria</taxon>
        <taxon>Alteromonadales</taxon>
        <taxon>Alteromonadaceae</taxon>
        <taxon>Catenovulum</taxon>
    </lineage>
</organism>
<proteinExistence type="predicted"/>
<dbReference type="Pfam" id="PF06283">
    <property type="entry name" value="ThuA"/>
    <property type="match status" value="1"/>
</dbReference>
<protein>
    <submittedName>
        <fullName evidence="2">ThuA domain-containing protein</fullName>
    </submittedName>
</protein>
<dbReference type="PANTHER" id="PTHR40469:SF2">
    <property type="entry name" value="GALACTOSE-BINDING DOMAIN-LIKE SUPERFAMILY PROTEIN"/>
    <property type="match status" value="1"/>
</dbReference>
<evidence type="ECO:0000259" key="1">
    <source>
        <dbReference type="Pfam" id="PF06283"/>
    </source>
</evidence>
<dbReference type="PANTHER" id="PTHR40469">
    <property type="entry name" value="SECRETED GLYCOSYL HYDROLASE"/>
    <property type="match status" value="1"/>
</dbReference>
<dbReference type="EMBL" id="CP109966">
    <property type="protein sequence ID" value="WAJ71757.1"/>
    <property type="molecule type" value="Genomic_DNA"/>
</dbReference>
<dbReference type="Proteomes" id="UP001163726">
    <property type="component" value="Plasmid pCadTS8_1"/>
</dbReference>
<gene>
    <name evidence="2" type="ORF">OLW01_15575</name>
</gene>
<name>A0ABY7ASL3_9ALTE</name>
<evidence type="ECO:0000313" key="3">
    <source>
        <dbReference type="Proteomes" id="UP001163726"/>
    </source>
</evidence>
<accession>A0ABY7ASL3</accession>
<reference evidence="2" key="1">
    <citation type="submission" date="2022-10" db="EMBL/GenBank/DDBJ databases">
        <title>Catenovulum adriacola sp. nov. isolated in the Harbour of Susak.</title>
        <authorList>
            <person name="Schoch T."/>
            <person name="Reich S.J."/>
            <person name="Stoeferle S."/>
            <person name="Flaiz M."/>
            <person name="Kazda M."/>
            <person name="Riedel C.U."/>
            <person name="Duerre P."/>
        </authorList>
    </citation>
    <scope>NUCLEOTIDE SEQUENCE</scope>
    <source>
        <strain evidence="2">TS8</strain>
        <plasmid evidence="2">pCadTS8_1</plasmid>
    </source>
</reference>
<sequence length="266" mass="29943">MKNYLEQTGLFEVDIYRSKYTWKANVAGKQFALNDGKKYQDLPEPKTDPEFSPNFTEYDVVISNFGWKAADWSISTQQALVSYMKNGGGLVVVHAANNSFPQWLEYNKMTALGGWGGRSEKDGPYVYFNKQGKLIRDRKKGGAGSHGPRHRFTIKHRDLTHPITQGLPEQWLHTEDELYAKLRGPAENMQVLASAFSARDKKGTDRHEPVLMVINYAKGRVFHTTLGHDVQAMSGKGFKTTFTRGSEWAATGQVTQSPPESLIEKP</sequence>
<dbReference type="RefSeq" id="WP_268076465.1">
    <property type="nucleotide sequence ID" value="NZ_CP109966.1"/>
</dbReference>